<dbReference type="GO" id="GO:0005886">
    <property type="term" value="C:plasma membrane"/>
    <property type="evidence" value="ECO:0007669"/>
    <property type="project" value="TreeGrafter"/>
</dbReference>
<feature type="region of interest" description="Disordered" evidence="2">
    <location>
        <begin position="275"/>
        <end position="312"/>
    </location>
</feature>
<keyword evidence="3" id="KW-1133">Transmembrane helix</keyword>
<keyword evidence="5" id="KW-1185">Reference proteome</keyword>
<name>A0A1H0GLU7_9ACTN</name>
<evidence type="ECO:0000256" key="2">
    <source>
        <dbReference type="SAM" id="MobiDB-lite"/>
    </source>
</evidence>
<keyword evidence="3" id="KW-0472">Membrane</keyword>
<feature type="transmembrane region" description="Helical" evidence="3">
    <location>
        <begin position="51"/>
        <end position="70"/>
    </location>
</feature>
<dbReference type="EMBL" id="FNIR01000003">
    <property type="protein sequence ID" value="SDO07858.1"/>
    <property type="molecule type" value="Genomic_DNA"/>
</dbReference>
<reference evidence="5" key="1">
    <citation type="submission" date="2016-10" db="EMBL/GenBank/DDBJ databases">
        <authorList>
            <person name="Varghese N."/>
            <person name="Submissions S."/>
        </authorList>
    </citation>
    <scope>NUCLEOTIDE SEQUENCE [LARGE SCALE GENOMIC DNA]</scope>
    <source>
        <strain evidence="5">DSM 45843</strain>
    </source>
</reference>
<dbReference type="Pfam" id="PF05949">
    <property type="entry name" value="DUF881"/>
    <property type="match status" value="1"/>
</dbReference>
<evidence type="ECO:0000256" key="3">
    <source>
        <dbReference type="SAM" id="Phobius"/>
    </source>
</evidence>
<dbReference type="STRING" id="1052260.SAMN05660199_01282"/>
<dbReference type="Gene3D" id="3.30.70.1880">
    <property type="entry name" value="Protein of unknown function DUF881"/>
    <property type="match status" value="1"/>
</dbReference>
<evidence type="ECO:0000313" key="5">
    <source>
        <dbReference type="Proteomes" id="UP000199088"/>
    </source>
</evidence>
<protein>
    <submittedName>
        <fullName evidence="4">Uncharacterized conserved protein YlxW, UPF0749 family</fullName>
    </submittedName>
</protein>
<organism evidence="4 5">
    <name type="scientific">Klenkia soli</name>
    <dbReference type="NCBI Taxonomy" id="1052260"/>
    <lineage>
        <taxon>Bacteria</taxon>
        <taxon>Bacillati</taxon>
        <taxon>Actinomycetota</taxon>
        <taxon>Actinomycetes</taxon>
        <taxon>Geodermatophilales</taxon>
        <taxon>Geodermatophilaceae</taxon>
        <taxon>Klenkia</taxon>
    </lineage>
</organism>
<comment type="similarity">
    <text evidence="1">Belongs to the UPF0749 family.</text>
</comment>
<dbReference type="Proteomes" id="UP000199088">
    <property type="component" value="Unassembled WGS sequence"/>
</dbReference>
<evidence type="ECO:0000256" key="1">
    <source>
        <dbReference type="ARBA" id="ARBA00009108"/>
    </source>
</evidence>
<accession>A0A1H0GLU7</accession>
<dbReference type="OrthoDB" id="3218134at2"/>
<dbReference type="InterPro" id="IPR010273">
    <property type="entry name" value="DUF881"/>
</dbReference>
<dbReference type="PANTHER" id="PTHR37313:SF1">
    <property type="entry name" value="UPF0749 PROTEIN RV1823"/>
    <property type="match status" value="1"/>
</dbReference>
<proteinExistence type="inferred from homology"/>
<dbReference type="RefSeq" id="WP_091241638.1">
    <property type="nucleotide sequence ID" value="NZ_FNIR01000003.1"/>
</dbReference>
<sequence>MNQAQQTSRTRSLGASLLDQVLAETVDPAYAQAAAARAAGRERPRRTQRGWQALVAVVMVLAGLLAALTYSEASAASPAREERRTALIADIDRESAVTDDLVAGLAQLQTDVGTAREQALSATTEGQQALDDLAAQEAGAAAVPVSGPGLVVHLGNALPSADDDPVATGTTDDEVDQVLDRDLQLLVNSLWAAGAEAISVDGQRLGPTTTIRQAGGAILVDLRPVTSPYEVQAIGDPDALNNGFLTSPEARYLVGLQLTYDWVFDFVRSDDLSLPGAGSTELRSARPVEVAPTGGTPDDGTPAAGSTTDDGD</sequence>
<evidence type="ECO:0000313" key="4">
    <source>
        <dbReference type="EMBL" id="SDO07858.1"/>
    </source>
</evidence>
<keyword evidence="3" id="KW-0812">Transmembrane</keyword>
<dbReference type="PANTHER" id="PTHR37313">
    <property type="entry name" value="UPF0749 PROTEIN RV1825"/>
    <property type="match status" value="1"/>
</dbReference>
<gene>
    <name evidence="4" type="ORF">SAMN05660199_01282</name>
</gene>
<dbReference type="AlphaFoldDB" id="A0A1H0GLU7"/>